<protein>
    <submittedName>
        <fullName evidence="2">DAK2 domain-containing protein</fullName>
    </submittedName>
</protein>
<sequence>MIDHKNIKTIDGNLFKKMFINGTFNLKNKYKEINNLNVFPIPDGDTGTNMHMTMMEGVTQLKKNKDSSIIKVTKILSDALLFGSKGNSGVILSQFFSGIYDKIKSFKKKNISILEFIDALENGYKKAYKSVVKPVEGTILTVLRESIEKTIKIKNNLTTIKETLQKLLKYAKISLLDTPKLLPILKKSNVVDSGGAGFVLFLEGMCLYLNNQLLNNNEEKNEIKILNSIDFKKNDFLNQNHKLIINTNKKIKYRYCSEFIFKLNSNKFNLIKKKEELSQKNIGDSLVIIKNKDILKIHIHTNVPGDILNNLLNFGNLVKSKIEDMQKQKDSIHQNKKKENINVIAILYEKKIQKIFYDLKVDYLIKKKNPSIKDFEKIIKENKLDNIIILPNNEKTIKKSLELCKNYPQLNIKIIKTNNIGQIYNALLAYDPKLSLDINLKNMNKNIEKNKIVKIISRDIFLKSNKNISEIKNNFMAIFKNIEKYDENIFNLSIKILKEIIDEKNRFLTIFYNKNFETKESIKKIEIFLNQNYKNIEIEKIETKNKEYLYIFLLE</sequence>
<dbReference type="Proteomes" id="UP001210120">
    <property type="component" value="Chromosome"/>
</dbReference>
<dbReference type="EMBL" id="CP115156">
    <property type="protein sequence ID" value="WBL31417.1"/>
    <property type="molecule type" value="Genomic_DNA"/>
</dbReference>
<dbReference type="PANTHER" id="PTHR33434:SF4">
    <property type="entry name" value="PHOSPHATASE PROTEIN"/>
    <property type="match status" value="1"/>
</dbReference>
<evidence type="ECO:0000313" key="3">
    <source>
        <dbReference type="Proteomes" id="UP001210120"/>
    </source>
</evidence>
<feature type="domain" description="DhaL" evidence="1">
    <location>
        <begin position="13"/>
        <end position="207"/>
    </location>
</feature>
<dbReference type="InterPro" id="IPR004007">
    <property type="entry name" value="DhaL_dom"/>
</dbReference>
<dbReference type="InterPro" id="IPR048394">
    <property type="entry name" value="FakA-like_M"/>
</dbReference>
<keyword evidence="3" id="KW-1185">Reference proteome</keyword>
<gene>
    <name evidence="2" type="ORF">O7R10_02340</name>
</gene>
<organism evidence="2 3">
    <name type="scientific">Candidatus Phytoplasma sacchari</name>
    <dbReference type="NCBI Taxonomy" id="2609813"/>
    <lineage>
        <taxon>Bacteria</taxon>
        <taxon>Bacillati</taxon>
        <taxon>Mycoplasmatota</taxon>
        <taxon>Mollicutes</taxon>
        <taxon>Acholeplasmatales</taxon>
        <taxon>Acholeplasmataceae</taxon>
        <taxon>Candidatus Phytoplasma</taxon>
        <taxon>16SrXI (Rice yellow dwarf group)</taxon>
    </lineage>
</organism>
<evidence type="ECO:0000259" key="1">
    <source>
        <dbReference type="PROSITE" id="PS51480"/>
    </source>
</evidence>
<dbReference type="NCBIfam" id="TIGR03599">
    <property type="entry name" value="YloV"/>
    <property type="match status" value="1"/>
</dbReference>
<dbReference type="InterPro" id="IPR033470">
    <property type="entry name" value="FakA-like_C"/>
</dbReference>
<dbReference type="SMART" id="SM01120">
    <property type="entry name" value="Dak2"/>
    <property type="match status" value="1"/>
</dbReference>
<reference evidence="2" key="1">
    <citation type="submission" date="2022-12" db="EMBL/GenBank/DDBJ databases">
        <title>Genomic Characterization of Candidatus Phytoplasma sacchari in China.</title>
        <authorList>
            <person name="Zhang R.-Y."/>
        </authorList>
    </citation>
    <scope>NUCLEOTIDE SEQUENCE [LARGE SCALE GENOMIC DNA]</scope>
    <source>
        <strain evidence="2">SCWL1</strain>
    </source>
</reference>
<proteinExistence type="predicted"/>
<dbReference type="Gene3D" id="1.25.40.340">
    <property type="match status" value="1"/>
</dbReference>
<dbReference type="InterPro" id="IPR019986">
    <property type="entry name" value="YloV-like"/>
</dbReference>
<dbReference type="InterPro" id="IPR036117">
    <property type="entry name" value="DhaL_dom_sf"/>
</dbReference>
<dbReference type="SMART" id="SM01121">
    <property type="entry name" value="Dak1_2"/>
    <property type="match status" value="1"/>
</dbReference>
<evidence type="ECO:0000313" key="2">
    <source>
        <dbReference type="EMBL" id="WBL31417.1"/>
    </source>
</evidence>
<dbReference type="InterPro" id="IPR050270">
    <property type="entry name" value="DegV_domain_contain"/>
</dbReference>
<dbReference type="Pfam" id="PF02734">
    <property type="entry name" value="Dak2"/>
    <property type="match status" value="1"/>
</dbReference>
<dbReference type="PANTHER" id="PTHR33434">
    <property type="entry name" value="DEGV DOMAIN-CONTAINING PROTEIN DR_1986-RELATED"/>
    <property type="match status" value="1"/>
</dbReference>
<dbReference type="PROSITE" id="PS51480">
    <property type="entry name" value="DHAL"/>
    <property type="match status" value="1"/>
</dbReference>
<name>A0ABY7M2X9_9MOLU</name>
<dbReference type="Pfam" id="PF13684">
    <property type="entry name" value="FakA-like_C"/>
    <property type="match status" value="1"/>
</dbReference>
<dbReference type="SUPFAM" id="SSF101473">
    <property type="entry name" value="DhaL-like"/>
    <property type="match status" value="1"/>
</dbReference>
<accession>A0ABY7M2X9</accession>
<dbReference type="Pfam" id="PF21645">
    <property type="entry name" value="FakA-like_M"/>
    <property type="match status" value="1"/>
</dbReference>